<dbReference type="Proteomes" id="UP000789739">
    <property type="component" value="Unassembled WGS sequence"/>
</dbReference>
<evidence type="ECO:0000313" key="2">
    <source>
        <dbReference type="Proteomes" id="UP000789739"/>
    </source>
</evidence>
<keyword evidence="2" id="KW-1185">Reference proteome</keyword>
<dbReference type="EMBL" id="CAJVPI010001131">
    <property type="protein sequence ID" value="CAG8596380.1"/>
    <property type="molecule type" value="Genomic_DNA"/>
</dbReference>
<comment type="caution">
    <text evidence="1">The sequence shown here is derived from an EMBL/GenBank/DDBJ whole genome shotgun (WGS) entry which is preliminary data.</text>
</comment>
<proteinExistence type="predicted"/>
<reference evidence="1" key="1">
    <citation type="submission" date="2021-06" db="EMBL/GenBank/DDBJ databases">
        <authorList>
            <person name="Kallberg Y."/>
            <person name="Tangrot J."/>
            <person name="Rosling A."/>
        </authorList>
    </citation>
    <scope>NUCLEOTIDE SEQUENCE</scope>
    <source>
        <strain evidence="1">BR232B</strain>
    </source>
</reference>
<organism evidence="1 2">
    <name type="scientific">Paraglomus brasilianum</name>
    <dbReference type="NCBI Taxonomy" id="144538"/>
    <lineage>
        <taxon>Eukaryota</taxon>
        <taxon>Fungi</taxon>
        <taxon>Fungi incertae sedis</taxon>
        <taxon>Mucoromycota</taxon>
        <taxon>Glomeromycotina</taxon>
        <taxon>Glomeromycetes</taxon>
        <taxon>Paraglomerales</taxon>
        <taxon>Paraglomeraceae</taxon>
        <taxon>Paraglomus</taxon>
    </lineage>
</organism>
<dbReference type="AlphaFoldDB" id="A0A9N9GCC4"/>
<sequence>MLRIRANVTIDNKHVSVRLENPQTFTTGSQRNVAVNVGPQNTRAIAFRGILAIKGVIVYEIQNVTQVPYYLVITWVVKGWLKRGRNSVTCHVLNNLNTPLEQLYRQLHTRQNRQYVGATAIPMHPFAYRISGGISNGANAQIDVTLQ</sequence>
<gene>
    <name evidence="1" type="ORF">PBRASI_LOCUS7403</name>
</gene>
<dbReference type="OrthoDB" id="2439709at2759"/>
<accession>A0A9N9GCC4</accession>
<protein>
    <submittedName>
        <fullName evidence="1">2300_t:CDS:1</fullName>
    </submittedName>
</protein>
<name>A0A9N9GCC4_9GLOM</name>
<evidence type="ECO:0000313" key="1">
    <source>
        <dbReference type="EMBL" id="CAG8596380.1"/>
    </source>
</evidence>